<dbReference type="InterPro" id="IPR017887">
    <property type="entry name" value="TF_TCP_subgr"/>
</dbReference>
<sequence length="421" mass="47463">MFPYSSNPYPSFLPSSSSSSSSLFPFPFLNPENASSNSNNNTLFRDPFSIPYIPTHHHSSHPHHHLQNISNIPETLANLSVSQENHNNSNNNINNIAVPMPKQDPLTLGGGSHYGISCFLTKKPAKKDRHSKIYTSQGLRDRRVRLSIEIARKFFDLQEMLGFDKASNTLDWLFTKSKKAIKDLTKSKQRDNNSEVGGDAKSFTSSSDCEDSEVATNDSLNLQKEGAGSKTEDKKLKRVQIKEPACVRASKMKESREKARARARERTSNKISNNNIRGVQEVELKKKYENSNNNNNNNLQAFHQSRSSSQDHQIVSSNEAQRDNFNVIEESIVIKRKLKPSLMMHHHHHHQQNHVIPKEATSFNSNGDYNFLPNSSPNWDANNGSSSTNRSTFCAIASMNLSTGLQIFGKSWEECTNPRLH</sequence>
<evidence type="ECO:0000313" key="10">
    <source>
        <dbReference type="EMBL" id="AUT11930.1"/>
    </source>
</evidence>
<evidence type="ECO:0000256" key="4">
    <source>
        <dbReference type="ARBA" id="ARBA00023125"/>
    </source>
</evidence>
<gene>
    <name evidence="10" type="primary">CYC2</name>
</gene>
<feature type="compositionally biased region" description="Basic and acidic residues" evidence="7">
    <location>
        <begin position="251"/>
        <end position="268"/>
    </location>
</feature>
<feature type="compositionally biased region" description="Basic and acidic residues" evidence="7">
    <location>
        <begin position="184"/>
        <end position="193"/>
    </location>
</feature>
<keyword evidence="4" id="KW-0238">DNA-binding</keyword>
<feature type="compositionally biased region" description="Basic and acidic residues" evidence="7">
    <location>
        <begin position="280"/>
        <end position="289"/>
    </location>
</feature>
<reference evidence="10" key="2">
    <citation type="journal article" date="2018" name="Can. J. Bot.">
        <title>The hooded mutant of Lathyrus odoratus (Fabaceae) is associated with a cycloidea gene mutation.</title>
        <authorList>
            <person name="Woollacott C."/>
            <person name="Cronk Q.C.B."/>
        </authorList>
    </citation>
    <scope>NUCLEOTIDE SEQUENCE</scope>
</reference>
<evidence type="ECO:0000256" key="6">
    <source>
        <dbReference type="ARBA" id="ARBA00023242"/>
    </source>
</evidence>
<name>A0A2I8B2S0_LATOD</name>
<dbReference type="PANTHER" id="PTHR31072">
    <property type="entry name" value="TRANSCRIPTION FACTOR TCP4-RELATED"/>
    <property type="match status" value="1"/>
</dbReference>
<protein>
    <submittedName>
        <fullName evidence="10">CYCLOIDEA 2</fullName>
    </submittedName>
</protein>
<evidence type="ECO:0000259" key="8">
    <source>
        <dbReference type="PROSITE" id="PS51369"/>
    </source>
</evidence>
<keyword evidence="2" id="KW-0217">Developmental protein</keyword>
<keyword evidence="5" id="KW-0804">Transcription</keyword>
<evidence type="ECO:0000256" key="3">
    <source>
        <dbReference type="ARBA" id="ARBA00023015"/>
    </source>
</evidence>
<proteinExistence type="predicted"/>
<feature type="domain" description="TCP" evidence="8">
    <location>
        <begin position="126"/>
        <end position="184"/>
    </location>
</feature>
<dbReference type="GO" id="GO:0003700">
    <property type="term" value="F:DNA-binding transcription factor activity"/>
    <property type="evidence" value="ECO:0007669"/>
    <property type="project" value="InterPro"/>
</dbReference>
<feature type="region of interest" description="Disordered" evidence="7">
    <location>
        <begin position="184"/>
        <end position="320"/>
    </location>
</feature>
<dbReference type="Pfam" id="PF03634">
    <property type="entry name" value="TCP"/>
    <property type="match status" value="1"/>
</dbReference>
<organism evidence="10">
    <name type="scientific">Lathyrus odoratus</name>
    <name type="common">Sweet pea</name>
    <dbReference type="NCBI Taxonomy" id="3859"/>
    <lineage>
        <taxon>Eukaryota</taxon>
        <taxon>Viridiplantae</taxon>
        <taxon>Streptophyta</taxon>
        <taxon>Embryophyta</taxon>
        <taxon>Tracheophyta</taxon>
        <taxon>Spermatophyta</taxon>
        <taxon>Magnoliopsida</taxon>
        <taxon>eudicotyledons</taxon>
        <taxon>Gunneridae</taxon>
        <taxon>Pentapetalae</taxon>
        <taxon>rosids</taxon>
        <taxon>fabids</taxon>
        <taxon>Fabales</taxon>
        <taxon>Fabaceae</taxon>
        <taxon>Papilionoideae</taxon>
        <taxon>50 kb inversion clade</taxon>
        <taxon>NPAAA clade</taxon>
        <taxon>Hologalegina</taxon>
        <taxon>IRL clade</taxon>
        <taxon>Fabeae</taxon>
        <taxon>Lathyrus</taxon>
    </lineage>
</organism>
<dbReference type="AlphaFoldDB" id="A0A2I8B2S0"/>
<feature type="domain" description="R" evidence="9">
    <location>
        <begin position="253"/>
        <end position="270"/>
    </location>
</feature>
<dbReference type="SMR" id="A0A2I8B2S0"/>
<dbReference type="GO" id="GO:2000032">
    <property type="term" value="P:regulation of secondary shoot formation"/>
    <property type="evidence" value="ECO:0007669"/>
    <property type="project" value="TreeGrafter"/>
</dbReference>
<dbReference type="InterPro" id="IPR017888">
    <property type="entry name" value="CYC/TB1_R_domain"/>
</dbReference>
<evidence type="ECO:0000256" key="2">
    <source>
        <dbReference type="ARBA" id="ARBA00022473"/>
    </source>
</evidence>
<dbReference type="PANTHER" id="PTHR31072:SF224">
    <property type="entry name" value="TRANSCRIPTION FACTOR TCP1"/>
    <property type="match status" value="1"/>
</dbReference>
<reference evidence="10" key="1">
    <citation type="submission" date="2017-10" db="EMBL/GenBank/DDBJ databases">
        <authorList>
            <person name="Banno H."/>
            <person name="Chua N.-H."/>
        </authorList>
    </citation>
    <scope>NUCLEOTIDE SEQUENCE</scope>
</reference>
<evidence type="ECO:0000256" key="1">
    <source>
        <dbReference type="ARBA" id="ARBA00004123"/>
    </source>
</evidence>
<evidence type="ECO:0000256" key="5">
    <source>
        <dbReference type="ARBA" id="ARBA00023163"/>
    </source>
</evidence>
<dbReference type="GO" id="GO:0043565">
    <property type="term" value="F:sequence-specific DNA binding"/>
    <property type="evidence" value="ECO:0007669"/>
    <property type="project" value="TreeGrafter"/>
</dbReference>
<evidence type="ECO:0000256" key="7">
    <source>
        <dbReference type="SAM" id="MobiDB-lite"/>
    </source>
</evidence>
<accession>A0A2I8B2S0</accession>
<dbReference type="EMBL" id="MG281955">
    <property type="protein sequence ID" value="AUT11930.1"/>
    <property type="molecule type" value="Genomic_DNA"/>
</dbReference>
<dbReference type="PROSITE" id="PS51370">
    <property type="entry name" value="R"/>
    <property type="match status" value="1"/>
</dbReference>
<feature type="compositionally biased region" description="Polar residues" evidence="7">
    <location>
        <begin position="299"/>
        <end position="319"/>
    </location>
</feature>
<keyword evidence="3" id="KW-0805">Transcription regulation</keyword>
<comment type="subcellular location">
    <subcellularLocation>
        <location evidence="1">Nucleus</location>
    </subcellularLocation>
</comment>
<keyword evidence="6" id="KW-0539">Nucleus</keyword>
<evidence type="ECO:0000259" key="9">
    <source>
        <dbReference type="PROSITE" id="PS51370"/>
    </source>
</evidence>
<dbReference type="PROSITE" id="PS51369">
    <property type="entry name" value="TCP"/>
    <property type="match status" value="1"/>
</dbReference>
<dbReference type="GO" id="GO:0005634">
    <property type="term" value="C:nucleus"/>
    <property type="evidence" value="ECO:0007669"/>
    <property type="project" value="UniProtKB-SubCell"/>
</dbReference>
<dbReference type="InterPro" id="IPR005333">
    <property type="entry name" value="Transcription_factor_TCP"/>
</dbReference>